<evidence type="ECO:0000259" key="6">
    <source>
        <dbReference type="PROSITE" id="PS50949"/>
    </source>
</evidence>
<evidence type="ECO:0000256" key="5">
    <source>
        <dbReference type="ARBA" id="ARBA00023163"/>
    </source>
</evidence>
<keyword evidence="4 7" id="KW-0238">DNA-binding</keyword>
<dbReference type="GO" id="GO:0030170">
    <property type="term" value="F:pyridoxal phosphate binding"/>
    <property type="evidence" value="ECO:0007669"/>
    <property type="project" value="InterPro"/>
</dbReference>
<dbReference type="InterPro" id="IPR004839">
    <property type="entry name" value="Aminotransferase_I/II_large"/>
</dbReference>
<protein>
    <submittedName>
        <fullName evidence="7">DNA-binding transcriptional MocR family regulator</fullName>
    </submittedName>
</protein>
<dbReference type="GO" id="GO:0003700">
    <property type="term" value="F:DNA-binding transcription factor activity"/>
    <property type="evidence" value="ECO:0007669"/>
    <property type="project" value="InterPro"/>
</dbReference>
<evidence type="ECO:0000313" key="7">
    <source>
        <dbReference type="EMBL" id="TCM65110.1"/>
    </source>
</evidence>
<keyword evidence="2" id="KW-0663">Pyridoxal phosphate</keyword>
<evidence type="ECO:0000256" key="1">
    <source>
        <dbReference type="ARBA" id="ARBA00005384"/>
    </source>
</evidence>
<keyword evidence="3" id="KW-0805">Transcription regulation</keyword>
<dbReference type="InterPro" id="IPR015422">
    <property type="entry name" value="PyrdxlP-dep_Trfase_small"/>
</dbReference>
<accession>A0A4R1XS15</accession>
<dbReference type="Gene3D" id="3.40.640.10">
    <property type="entry name" value="Type I PLP-dependent aspartate aminotransferase-like (Major domain)"/>
    <property type="match status" value="1"/>
</dbReference>
<dbReference type="SUPFAM" id="SSF53383">
    <property type="entry name" value="PLP-dependent transferases"/>
    <property type="match status" value="1"/>
</dbReference>
<name>A0A4R1XS15_ACICA</name>
<dbReference type="InterPro" id="IPR000524">
    <property type="entry name" value="Tscrpt_reg_HTH_GntR"/>
</dbReference>
<dbReference type="Pfam" id="PF00155">
    <property type="entry name" value="Aminotran_1_2"/>
    <property type="match status" value="1"/>
</dbReference>
<dbReference type="CDD" id="cd07377">
    <property type="entry name" value="WHTH_GntR"/>
    <property type="match status" value="1"/>
</dbReference>
<dbReference type="InterPro" id="IPR036390">
    <property type="entry name" value="WH_DNA-bd_sf"/>
</dbReference>
<comment type="similarity">
    <text evidence="1">In the C-terminal section; belongs to the class-I pyridoxal-phosphate-dependent aminotransferase family.</text>
</comment>
<evidence type="ECO:0000256" key="4">
    <source>
        <dbReference type="ARBA" id="ARBA00023125"/>
    </source>
</evidence>
<dbReference type="SMART" id="SM00345">
    <property type="entry name" value="HTH_GNTR"/>
    <property type="match status" value="1"/>
</dbReference>
<sequence>MAFQYQSLAQQLSQKIYRGELVADQRLNSLRQFAEQQRISLNTAKSCYELLEAQGLIYAKHKAGYFVSPRPLQTDQVPQPHYPDFVSQPRKVSHLDLQIEILEAAIQPKLIHLGAIQLSAELIPIEALRRSIQRALKHSHSEDFLYSDRQGHVVLREALSAHWAEDGFFIAKEDIYISNGCMPALSVMIQILTQVGDSIIVPTPSFNGQLQLLASLKRKIVEIPAHSEGIDLARLEHAMQHSGAKMCLMTANYQNPLGFCLSHADKEKIAQLAAKYQCYILEDDIYAECSFSTHRPLPIQFWDKQGYVIYCGSVSKSLSPAYRLGWFSLPPRLKAHRGQIFTQNVTVNTPLQLGLADFIFSRAYRSHLNHLRPIIRVQVQQYREFIIQCFAQIEIRINQPQGGYVLWLQLPEHIDSLAMYHYAQQQGIGIVPGLIFGEDDRYRNCIRLNAGHELSAPVRQAIQCLADWTRAQLESKQADGRS</sequence>
<dbReference type="PROSITE" id="PS50949">
    <property type="entry name" value="HTH_GNTR"/>
    <property type="match status" value="1"/>
</dbReference>
<proteinExistence type="inferred from homology"/>
<comment type="caution">
    <text evidence="7">The sequence shown here is derived from an EMBL/GenBank/DDBJ whole genome shotgun (WGS) entry which is preliminary data.</text>
</comment>
<dbReference type="GO" id="GO:0003677">
    <property type="term" value="F:DNA binding"/>
    <property type="evidence" value="ECO:0007669"/>
    <property type="project" value="UniProtKB-KW"/>
</dbReference>
<dbReference type="EMBL" id="SLVJ01000016">
    <property type="protein sequence ID" value="TCM65110.1"/>
    <property type="molecule type" value="Genomic_DNA"/>
</dbReference>
<dbReference type="AlphaFoldDB" id="A0A4R1XS15"/>
<dbReference type="InterPro" id="IPR051446">
    <property type="entry name" value="HTH_trans_reg/aminotransferase"/>
</dbReference>
<dbReference type="InterPro" id="IPR015424">
    <property type="entry name" value="PyrdxlP-dep_Trfase"/>
</dbReference>
<dbReference type="InterPro" id="IPR015421">
    <property type="entry name" value="PyrdxlP-dep_Trfase_major"/>
</dbReference>
<keyword evidence="8" id="KW-1185">Reference proteome</keyword>
<dbReference type="InterPro" id="IPR036388">
    <property type="entry name" value="WH-like_DNA-bd_sf"/>
</dbReference>
<dbReference type="OrthoDB" id="9804020at2"/>
<feature type="domain" description="HTH gntR-type" evidence="6">
    <location>
        <begin position="2"/>
        <end position="70"/>
    </location>
</feature>
<dbReference type="Gene3D" id="1.10.10.10">
    <property type="entry name" value="Winged helix-like DNA-binding domain superfamily/Winged helix DNA-binding domain"/>
    <property type="match status" value="1"/>
</dbReference>
<reference evidence="7 8" key="1">
    <citation type="submission" date="2019-03" db="EMBL/GenBank/DDBJ databases">
        <title>Genomic analyses of the natural microbiome of Caenorhabditis elegans.</title>
        <authorList>
            <person name="Samuel B."/>
        </authorList>
    </citation>
    <scope>NUCLEOTIDE SEQUENCE [LARGE SCALE GENOMIC DNA]</scope>
    <source>
        <strain evidence="7 8">JUb89</strain>
    </source>
</reference>
<dbReference type="Pfam" id="PF00392">
    <property type="entry name" value="GntR"/>
    <property type="match status" value="1"/>
</dbReference>
<evidence type="ECO:0000256" key="3">
    <source>
        <dbReference type="ARBA" id="ARBA00023015"/>
    </source>
</evidence>
<organism evidence="7 8">
    <name type="scientific">Acinetobacter calcoaceticus</name>
    <dbReference type="NCBI Taxonomy" id="471"/>
    <lineage>
        <taxon>Bacteria</taxon>
        <taxon>Pseudomonadati</taxon>
        <taxon>Pseudomonadota</taxon>
        <taxon>Gammaproteobacteria</taxon>
        <taxon>Moraxellales</taxon>
        <taxon>Moraxellaceae</taxon>
        <taxon>Acinetobacter</taxon>
        <taxon>Acinetobacter calcoaceticus/baumannii complex</taxon>
    </lineage>
</organism>
<evidence type="ECO:0000313" key="8">
    <source>
        <dbReference type="Proteomes" id="UP000294963"/>
    </source>
</evidence>
<dbReference type="Proteomes" id="UP000294963">
    <property type="component" value="Unassembled WGS sequence"/>
</dbReference>
<dbReference type="Gene3D" id="3.90.1150.10">
    <property type="entry name" value="Aspartate Aminotransferase, domain 1"/>
    <property type="match status" value="1"/>
</dbReference>
<keyword evidence="5" id="KW-0804">Transcription</keyword>
<evidence type="ECO:0000256" key="2">
    <source>
        <dbReference type="ARBA" id="ARBA00022898"/>
    </source>
</evidence>
<dbReference type="SUPFAM" id="SSF46785">
    <property type="entry name" value="Winged helix' DNA-binding domain"/>
    <property type="match status" value="1"/>
</dbReference>
<dbReference type="CDD" id="cd00609">
    <property type="entry name" value="AAT_like"/>
    <property type="match status" value="1"/>
</dbReference>
<dbReference type="PANTHER" id="PTHR46577:SF2">
    <property type="entry name" value="TRANSCRIPTIONAL REGULATORY PROTEIN"/>
    <property type="match status" value="1"/>
</dbReference>
<dbReference type="PANTHER" id="PTHR46577">
    <property type="entry name" value="HTH-TYPE TRANSCRIPTIONAL REGULATORY PROTEIN GABR"/>
    <property type="match status" value="1"/>
</dbReference>
<gene>
    <name evidence="7" type="ORF">EC844_11673</name>
</gene>